<proteinExistence type="predicted"/>
<dbReference type="RefSeq" id="WP_168149251.1">
    <property type="nucleotide sequence ID" value="NZ_JAAVXB010000010.1"/>
</dbReference>
<reference evidence="1" key="1">
    <citation type="submission" date="2020-03" db="EMBL/GenBank/DDBJ databases">
        <title>Solimonas marina sp. nov., isolated from deep seawater of the Pacific Ocean.</title>
        <authorList>
            <person name="Liu X."/>
            <person name="Lai Q."/>
            <person name="Sun F."/>
            <person name="Gai Y."/>
            <person name="Li G."/>
            <person name="Shao Z."/>
        </authorList>
    </citation>
    <scope>NUCLEOTIDE SEQUENCE</scope>
    <source>
        <strain evidence="1">C16B3</strain>
    </source>
</reference>
<protein>
    <recommendedName>
        <fullName evidence="3">DUF4382 domain-containing protein</fullName>
    </recommendedName>
</protein>
<evidence type="ECO:0000313" key="1">
    <source>
        <dbReference type="EMBL" id="NKF23936.1"/>
    </source>
</evidence>
<organism evidence="1 2">
    <name type="scientific">Solimonas marina</name>
    <dbReference type="NCBI Taxonomy" id="2714601"/>
    <lineage>
        <taxon>Bacteria</taxon>
        <taxon>Pseudomonadati</taxon>
        <taxon>Pseudomonadota</taxon>
        <taxon>Gammaproteobacteria</taxon>
        <taxon>Nevskiales</taxon>
        <taxon>Nevskiaceae</taxon>
        <taxon>Solimonas</taxon>
    </lineage>
</organism>
<dbReference type="PROSITE" id="PS51257">
    <property type="entry name" value="PROKAR_LIPOPROTEIN"/>
    <property type="match status" value="1"/>
</dbReference>
<dbReference type="AlphaFoldDB" id="A0A969WAQ3"/>
<gene>
    <name evidence="1" type="ORF">G7Y82_16605</name>
</gene>
<evidence type="ECO:0000313" key="2">
    <source>
        <dbReference type="Proteomes" id="UP000653472"/>
    </source>
</evidence>
<evidence type="ECO:0008006" key="3">
    <source>
        <dbReference type="Google" id="ProtNLM"/>
    </source>
</evidence>
<sequence>MLLSAVRPSRLLRLSILPAALLLGACQSKLEADIGVSTPPATIESLNISVPYVDFKDTDSDVHSFDADDDSTFDILEYLNDDDDDNDDDVFKVFEDKSAKGDYASVRPRFDVSAGSLVTSTGAEYPLTLVSQPDYISYPLSVGKDDSETLLLTLELTFSLIDDTSNSGDYEFKPVIRVARSDTAGEIDGTISTSLVQASSCRDGRTVGTGVAAYLYSGSGITPTDYYKTDDVTNSNQPVAAAFVEYSSDDDAYAFKIRNVEPGTYTIAWTCQADSEDPETDDDLTFIESEDVTVSTSSTSTVSFTGSD</sequence>
<dbReference type="EMBL" id="JAAVXB010000010">
    <property type="protein sequence ID" value="NKF23936.1"/>
    <property type="molecule type" value="Genomic_DNA"/>
</dbReference>
<keyword evidence="2" id="KW-1185">Reference proteome</keyword>
<accession>A0A969WAQ3</accession>
<dbReference type="Proteomes" id="UP000653472">
    <property type="component" value="Unassembled WGS sequence"/>
</dbReference>
<comment type="caution">
    <text evidence="1">The sequence shown here is derived from an EMBL/GenBank/DDBJ whole genome shotgun (WGS) entry which is preliminary data.</text>
</comment>
<name>A0A969WAQ3_9GAMM</name>